<feature type="region of interest" description="Disordered" evidence="1">
    <location>
        <begin position="208"/>
        <end position="253"/>
    </location>
</feature>
<feature type="compositionally biased region" description="Basic and acidic residues" evidence="1">
    <location>
        <begin position="208"/>
        <end position="221"/>
    </location>
</feature>
<evidence type="ECO:0000256" key="1">
    <source>
        <dbReference type="SAM" id="MobiDB-lite"/>
    </source>
</evidence>
<dbReference type="EMBL" id="CP067977">
    <property type="protein sequence ID" value="QQQ17828.1"/>
    <property type="molecule type" value="Genomic_DNA"/>
</dbReference>
<dbReference type="Proteomes" id="UP000595448">
    <property type="component" value="Chromosome"/>
</dbReference>
<feature type="region of interest" description="Disordered" evidence="1">
    <location>
        <begin position="121"/>
        <end position="142"/>
    </location>
</feature>
<organism evidence="2 3">
    <name type="scientific">Brevundimonas vitisensis</name>
    <dbReference type="NCBI Taxonomy" id="2800818"/>
    <lineage>
        <taxon>Bacteria</taxon>
        <taxon>Pseudomonadati</taxon>
        <taxon>Pseudomonadota</taxon>
        <taxon>Alphaproteobacteria</taxon>
        <taxon>Caulobacterales</taxon>
        <taxon>Caulobacteraceae</taxon>
        <taxon>Brevundimonas</taxon>
    </lineage>
</organism>
<protein>
    <submittedName>
        <fullName evidence="2">Uncharacterized protein</fullName>
    </submittedName>
</protein>
<feature type="compositionally biased region" description="Low complexity" evidence="1">
    <location>
        <begin position="125"/>
        <end position="142"/>
    </location>
</feature>
<sequence length="253" mass="26859">MISLTAPAASPYPALRTLRDPVPSPTARDETPRVALPSLSEMRDAQKAQKKAMAAKKVQAVRERMDALKLLVRIDQKSALKMTAELAKELKSAVTDYVEAGGKNVTDGDMAMIRKQASEARDAADTAADGVPAAPVEADGAPAAAVDADARRAQQAYAVAAEFAQGQDHRADRLEAVESAAVADRGFFEQVKLALGELKKAREDIKADWAHTRKPGQKDWDASDQAMAELEQALDFAPTGAPEPLSSGASVKA</sequence>
<reference evidence="2 3" key="1">
    <citation type="submission" date="2021-01" db="EMBL/GenBank/DDBJ databases">
        <title>Brevundimonas vitis sp. nov., an bacterium isolated from grape (Vitis vinifera).</title>
        <authorList>
            <person name="Jiang L."/>
            <person name="Lee J."/>
        </authorList>
    </citation>
    <scope>NUCLEOTIDE SEQUENCE [LARGE SCALE GENOMIC DNA]</scope>
    <source>
        <strain evidence="2 3">GRTSA-9</strain>
    </source>
</reference>
<keyword evidence="3" id="KW-1185">Reference proteome</keyword>
<accession>A0ABX7BJT7</accession>
<name>A0ABX7BJT7_9CAUL</name>
<gene>
    <name evidence="2" type="ORF">JIP62_10870</name>
</gene>
<evidence type="ECO:0000313" key="2">
    <source>
        <dbReference type="EMBL" id="QQQ17828.1"/>
    </source>
</evidence>
<proteinExistence type="predicted"/>
<evidence type="ECO:0000313" key="3">
    <source>
        <dbReference type="Proteomes" id="UP000595448"/>
    </source>
</evidence>
<dbReference type="RefSeq" id="WP_201102204.1">
    <property type="nucleotide sequence ID" value="NZ_CP067977.1"/>
</dbReference>
<feature type="region of interest" description="Disordered" evidence="1">
    <location>
        <begin position="1"/>
        <end position="39"/>
    </location>
</feature>